<evidence type="ECO:0000256" key="1">
    <source>
        <dbReference type="ARBA" id="ARBA00004429"/>
    </source>
</evidence>
<accession>A0A285TRD8</accession>
<feature type="domain" description="TRAP C4-dicarboxylate transport system permease DctM subunit" evidence="8">
    <location>
        <begin position="4"/>
        <end position="411"/>
    </location>
</feature>
<dbReference type="STRING" id="538381.GCA_001696535_00544"/>
<evidence type="ECO:0000256" key="3">
    <source>
        <dbReference type="ARBA" id="ARBA00022519"/>
    </source>
</evidence>
<name>A0A285TRD8_9HYPH</name>
<protein>
    <recommendedName>
        <fullName evidence="7">TRAP transporter large permease protein</fullName>
    </recommendedName>
</protein>
<feature type="transmembrane region" description="Helical" evidence="7">
    <location>
        <begin position="44"/>
        <end position="62"/>
    </location>
</feature>
<comment type="subunit">
    <text evidence="7">The complex comprises the extracytoplasmic solute receptor protein and the two transmembrane proteins.</text>
</comment>
<comment type="caution">
    <text evidence="7">Lacks conserved residue(s) required for the propagation of feature annotation.</text>
</comment>
<dbReference type="PIRSF" id="PIRSF006066">
    <property type="entry name" value="HI0050"/>
    <property type="match status" value="1"/>
</dbReference>
<keyword evidence="3 7" id="KW-0997">Cell inner membrane</keyword>
<feature type="transmembrane region" description="Helical" evidence="7">
    <location>
        <begin position="98"/>
        <end position="119"/>
    </location>
</feature>
<dbReference type="InterPro" id="IPR010656">
    <property type="entry name" value="DctM"/>
</dbReference>
<sequence>MTLLLILIALLCLGVPVAWALGLASFLYMAWNGIPFTSLVTQTSSSLTNSILIAVPLYILAGEIMNNGGVTRRIIAFCSAIVGRIRGSLAQVNILASIVFSGMSGSAYADAAGLGTVLIKAMREQGYKPEYAAAVTAASSTIGPIIPPSIAMIVYGSLTGTSIGGLFLGGVVPGLLMGGAMMALAAWLAYRHKHPRQEAMSWGERGRAILDAVPSLLMPLIVIGGILSGVFTPTEAAAVAVIYASILAVVYHGGFDGGQFLSAIKATIRRSAGVMLVISFAAIFGWLAIRERIPFQIAAMIMEISDDPLVFLLLVNLLLLVLGMFLETIAVLLLVVPILFPMLGTFGISPVHFGVVVCLNLMIGLVTPPLGICLYIVSNIARVPLMAVVVAVLPFMVPLIAVLLLVTVFPAVVTFLPALVGFR</sequence>
<evidence type="ECO:0000256" key="2">
    <source>
        <dbReference type="ARBA" id="ARBA00022475"/>
    </source>
</evidence>
<feature type="transmembrane region" description="Helical" evidence="7">
    <location>
        <begin position="267"/>
        <end position="289"/>
    </location>
</feature>
<feature type="transmembrane region" description="Helical" evidence="7">
    <location>
        <begin position="209"/>
        <end position="231"/>
    </location>
</feature>
<comment type="subcellular location">
    <subcellularLocation>
        <location evidence="1 7">Cell inner membrane</location>
        <topology evidence="1 7">Multi-pass membrane protein</topology>
    </subcellularLocation>
</comment>
<organism evidence="9 10">
    <name type="scientific">Stappia indica</name>
    <dbReference type="NCBI Taxonomy" id="538381"/>
    <lineage>
        <taxon>Bacteria</taxon>
        <taxon>Pseudomonadati</taxon>
        <taxon>Pseudomonadota</taxon>
        <taxon>Alphaproteobacteria</taxon>
        <taxon>Hyphomicrobiales</taxon>
        <taxon>Stappiaceae</taxon>
        <taxon>Stappia</taxon>
    </lineage>
</organism>
<keyword evidence="5 7" id="KW-1133">Transmembrane helix</keyword>
<evidence type="ECO:0000313" key="9">
    <source>
        <dbReference type="EMBL" id="SOC23734.1"/>
    </source>
</evidence>
<gene>
    <name evidence="9" type="ORF">SAMN05421512_11360</name>
</gene>
<evidence type="ECO:0000256" key="6">
    <source>
        <dbReference type="ARBA" id="ARBA00023136"/>
    </source>
</evidence>
<feature type="transmembrane region" description="Helical" evidence="7">
    <location>
        <begin position="383"/>
        <end position="416"/>
    </location>
</feature>
<proteinExistence type="inferred from homology"/>
<keyword evidence="6 7" id="KW-0472">Membrane</keyword>
<comment type="similarity">
    <text evidence="7">Belongs to the TRAP transporter large permease family.</text>
</comment>
<feature type="transmembrane region" description="Helical" evidence="7">
    <location>
        <begin position="131"/>
        <end position="155"/>
    </location>
</feature>
<dbReference type="Pfam" id="PF06808">
    <property type="entry name" value="DctM"/>
    <property type="match status" value="1"/>
</dbReference>
<dbReference type="GO" id="GO:0022857">
    <property type="term" value="F:transmembrane transporter activity"/>
    <property type="evidence" value="ECO:0007669"/>
    <property type="project" value="UniProtKB-UniRule"/>
</dbReference>
<dbReference type="OrthoDB" id="9790209at2"/>
<comment type="function">
    <text evidence="7">Part of the tripartite ATP-independent periplasmic (TRAP) transport system.</text>
</comment>
<feature type="transmembrane region" description="Helical" evidence="7">
    <location>
        <begin position="167"/>
        <end position="188"/>
    </location>
</feature>
<feature type="transmembrane region" description="Helical" evidence="7">
    <location>
        <begin position="237"/>
        <end position="255"/>
    </location>
</feature>
<dbReference type="EMBL" id="OBML01000013">
    <property type="protein sequence ID" value="SOC23734.1"/>
    <property type="molecule type" value="Genomic_DNA"/>
</dbReference>
<dbReference type="NCBIfam" id="TIGR00786">
    <property type="entry name" value="dctM"/>
    <property type="match status" value="1"/>
</dbReference>
<keyword evidence="4 7" id="KW-0812">Transmembrane</keyword>
<dbReference type="PANTHER" id="PTHR33362">
    <property type="entry name" value="SIALIC ACID TRAP TRANSPORTER PERMEASE PROTEIN SIAT-RELATED"/>
    <property type="match status" value="1"/>
</dbReference>
<evidence type="ECO:0000313" key="10">
    <source>
        <dbReference type="Proteomes" id="UP000219331"/>
    </source>
</evidence>
<reference evidence="9 10" key="1">
    <citation type="submission" date="2017-08" db="EMBL/GenBank/DDBJ databases">
        <authorList>
            <person name="de Groot N.N."/>
        </authorList>
    </citation>
    <scope>NUCLEOTIDE SEQUENCE [LARGE SCALE GENOMIC DNA]</scope>
    <source>
        <strain evidence="9 10">USBA 352</strain>
    </source>
</reference>
<dbReference type="GO" id="GO:0005886">
    <property type="term" value="C:plasma membrane"/>
    <property type="evidence" value="ECO:0007669"/>
    <property type="project" value="UniProtKB-SubCell"/>
</dbReference>
<dbReference type="RefSeq" id="WP_097176287.1">
    <property type="nucleotide sequence ID" value="NZ_OBML01000013.1"/>
</dbReference>
<dbReference type="InterPro" id="IPR004681">
    <property type="entry name" value="TRAP_DctM"/>
</dbReference>
<evidence type="ECO:0000256" key="5">
    <source>
        <dbReference type="ARBA" id="ARBA00022989"/>
    </source>
</evidence>
<feature type="transmembrane region" description="Helical" evidence="7">
    <location>
        <begin position="352"/>
        <end position="377"/>
    </location>
</feature>
<dbReference type="Proteomes" id="UP000219331">
    <property type="component" value="Unassembled WGS sequence"/>
</dbReference>
<feature type="transmembrane region" description="Helical" evidence="7">
    <location>
        <begin position="309"/>
        <end position="340"/>
    </location>
</feature>
<evidence type="ECO:0000256" key="7">
    <source>
        <dbReference type="RuleBase" id="RU369079"/>
    </source>
</evidence>
<keyword evidence="2" id="KW-1003">Cell membrane</keyword>
<evidence type="ECO:0000256" key="4">
    <source>
        <dbReference type="ARBA" id="ARBA00022692"/>
    </source>
</evidence>
<dbReference type="AlphaFoldDB" id="A0A285TRD8"/>
<keyword evidence="10" id="KW-1185">Reference proteome</keyword>
<keyword evidence="7" id="KW-0813">Transport</keyword>
<dbReference type="PANTHER" id="PTHR33362:SF3">
    <property type="entry name" value="SIALIC ACID TRAP TRANSPORTER PERMEASE PROTEIN SIAT"/>
    <property type="match status" value="1"/>
</dbReference>
<evidence type="ECO:0000259" key="8">
    <source>
        <dbReference type="Pfam" id="PF06808"/>
    </source>
</evidence>